<protein>
    <submittedName>
        <fullName evidence="1">Phage major tail protein, TP901-1 family</fullName>
    </submittedName>
</protein>
<comment type="caution">
    <text evidence="1">The sequence shown here is derived from an EMBL/GenBank/DDBJ whole genome shotgun (WGS) entry which is preliminary data.</text>
</comment>
<evidence type="ECO:0000313" key="2">
    <source>
        <dbReference type="Proteomes" id="UP000190064"/>
    </source>
</evidence>
<dbReference type="AlphaFoldDB" id="A0A1T1H7U3"/>
<dbReference type="InterPro" id="IPR022345">
    <property type="entry name" value="Phage_69_Orf23_MTP"/>
</dbReference>
<dbReference type="Proteomes" id="UP000190064">
    <property type="component" value="Unassembled WGS sequence"/>
</dbReference>
<dbReference type="EMBL" id="MTSD02000030">
    <property type="protein sequence ID" value="OOV85846.1"/>
    <property type="molecule type" value="Genomic_DNA"/>
</dbReference>
<accession>A0A1T1H7U3</accession>
<keyword evidence="2" id="KW-1185">Reference proteome</keyword>
<dbReference type="Pfam" id="PF06199">
    <property type="entry name" value="Phage_tail_2"/>
    <property type="match status" value="1"/>
</dbReference>
<name>A0A1T1H7U3_OCELI</name>
<proteinExistence type="predicted"/>
<dbReference type="PRINTS" id="PR01997">
    <property type="entry name" value="MTP2FAMILY"/>
</dbReference>
<evidence type="ECO:0000313" key="1">
    <source>
        <dbReference type="EMBL" id="OOV85846.1"/>
    </source>
</evidence>
<feature type="non-terminal residue" evidence="1">
    <location>
        <position position="143"/>
    </location>
</feature>
<dbReference type="RefSeq" id="WP_078320903.1">
    <property type="nucleotide sequence ID" value="NZ_MTSD02000030.1"/>
</dbReference>
<reference evidence="1" key="1">
    <citation type="submission" date="2017-02" db="EMBL/GenBank/DDBJ databases">
        <title>Draft Genome Sequence of the Salt Water Bacterium Oceanospirillum linum ATCC 11336.</title>
        <authorList>
            <person name="Trachtenberg A.M."/>
            <person name="Carney J.G."/>
            <person name="Linnane J.D."/>
            <person name="Rheaume B.A."/>
            <person name="Pitts N.L."/>
            <person name="Mykles D.L."/>
            <person name="Maclea K.S."/>
        </authorList>
    </citation>
    <scope>NUCLEOTIDE SEQUENCE [LARGE SCALE GENOMIC DNA]</scope>
    <source>
        <strain evidence="1">ATCC 11336</strain>
    </source>
</reference>
<dbReference type="STRING" id="966.BTA35_0216490"/>
<sequence>MATTKEALMGKNTVLLFRLLKEQGTQSAVKLAFQTEHELTESRDTDTTATKDGNIVTPSALETSLDCTSILAKGDETADKLRQALRDYEKIEIWEVDLSTKGTSGADANKYKAMYYQGYVSEWSKSPSAEDSIELSLTFTIEG</sequence>
<dbReference type="PRINTS" id="PR01998">
    <property type="entry name" value="MTP2STAPHYLO"/>
</dbReference>
<dbReference type="InterPro" id="IPR011855">
    <property type="entry name" value="Phgtail_TP901_1"/>
</dbReference>
<organism evidence="1 2">
    <name type="scientific">Oceanospirillum linum</name>
    <dbReference type="NCBI Taxonomy" id="966"/>
    <lineage>
        <taxon>Bacteria</taxon>
        <taxon>Pseudomonadati</taxon>
        <taxon>Pseudomonadota</taxon>
        <taxon>Gammaproteobacteria</taxon>
        <taxon>Oceanospirillales</taxon>
        <taxon>Oceanospirillaceae</taxon>
        <taxon>Oceanospirillum</taxon>
    </lineage>
</organism>
<dbReference type="NCBIfam" id="TIGR02126">
    <property type="entry name" value="phgtail_TP901_1"/>
    <property type="match status" value="1"/>
</dbReference>
<gene>
    <name evidence="1" type="ORF">BTA35_0216490</name>
</gene>